<dbReference type="InterPro" id="IPR011051">
    <property type="entry name" value="RmlC_Cupin_sf"/>
</dbReference>
<dbReference type="Gene3D" id="1.10.260.40">
    <property type="entry name" value="lambda repressor-like DNA-binding domains"/>
    <property type="match status" value="1"/>
</dbReference>
<dbReference type="Pfam" id="PF01381">
    <property type="entry name" value="HTH_3"/>
    <property type="match status" value="1"/>
</dbReference>
<protein>
    <submittedName>
        <fullName evidence="3">Cupin domain-containing protein</fullName>
    </submittedName>
</protein>
<dbReference type="PROSITE" id="PS50943">
    <property type="entry name" value="HTH_CROC1"/>
    <property type="match status" value="1"/>
</dbReference>
<dbReference type="SMART" id="SM00530">
    <property type="entry name" value="HTH_XRE"/>
    <property type="match status" value="1"/>
</dbReference>
<dbReference type="SUPFAM" id="SSF51182">
    <property type="entry name" value="RmlC-like cupins"/>
    <property type="match status" value="1"/>
</dbReference>
<dbReference type="Pfam" id="PF07883">
    <property type="entry name" value="Cupin_2"/>
    <property type="match status" value="1"/>
</dbReference>
<accession>A0AAP2SR71</accession>
<dbReference type="EMBL" id="JAJAXM010000003">
    <property type="protein sequence ID" value="MCG9024759.1"/>
    <property type="molecule type" value="Genomic_DNA"/>
</dbReference>
<dbReference type="AlphaFoldDB" id="A0AAP2SR71"/>
<organism evidence="3 4">
    <name type="scientific">Laribacter hongkongensis</name>
    <dbReference type="NCBI Taxonomy" id="168471"/>
    <lineage>
        <taxon>Bacteria</taxon>
        <taxon>Pseudomonadati</taxon>
        <taxon>Pseudomonadota</taxon>
        <taxon>Betaproteobacteria</taxon>
        <taxon>Neisseriales</taxon>
        <taxon>Aquaspirillaceae</taxon>
        <taxon>Laribacter</taxon>
    </lineage>
</organism>
<dbReference type="InterPro" id="IPR010982">
    <property type="entry name" value="Lambda_DNA-bd_dom_sf"/>
</dbReference>
<dbReference type="PANTHER" id="PTHR46797:SF11">
    <property type="entry name" value="HTH-TYPE TRANSCRIPTIONAL REGULATOR PUUR"/>
    <property type="match status" value="1"/>
</dbReference>
<dbReference type="GO" id="GO:0003700">
    <property type="term" value="F:DNA-binding transcription factor activity"/>
    <property type="evidence" value="ECO:0007669"/>
    <property type="project" value="TreeGrafter"/>
</dbReference>
<evidence type="ECO:0000313" key="4">
    <source>
        <dbReference type="Proteomes" id="UP001200247"/>
    </source>
</evidence>
<proteinExistence type="predicted"/>
<dbReference type="PANTHER" id="PTHR46797">
    <property type="entry name" value="HTH-TYPE TRANSCRIPTIONAL REGULATOR"/>
    <property type="match status" value="1"/>
</dbReference>
<gene>
    <name evidence="3" type="ORF">LH440_02340</name>
</gene>
<dbReference type="GO" id="GO:0005829">
    <property type="term" value="C:cytosol"/>
    <property type="evidence" value="ECO:0007669"/>
    <property type="project" value="TreeGrafter"/>
</dbReference>
<feature type="domain" description="HTH cro/C1-type" evidence="2">
    <location>
        <begin position="7"/>
        <end position="61"/>
    </location>
</feature>
<dbReference type="InterPro" id="IPR050807">
    <property type="entry name" value="TransReg_Diox_bact_type"/>
</dbReference>
<name>A0AAP2SR71_9NEIS</name>
<evidence type="ECO:0000259" key="2">
    <source>
        <dbReference type="PROSITE" id="PS50943"/>
    </source>
</evidence>
<dbReference type="CDD" id="cd00093">
    <property type="entry name" value="HTH_XRE"/>
    <property type="match status" value="1"/>
</dbReference>
<reference evidence="3 4" key="1">
    <citation type="submission" date="2021-10" db="EMBL/GenBank/DDBJ databases">
        <title>Whole-genome sequencing analysis of Laribacter hongkongensis: virulence gene profiles, carbohydrate-active enzyme prediction, and antimicrobial resistance characterization.</title>
        <authorList>
            <person name="Yuan P."/>
            <person name="Zhan Y."/>
            <person name="Chen D."/>
        </authorList>
    </citation>
    <scope>NUCLEOTIDE SEQUENCE [LARGE SCALE GENOMIC DNA]</scope>
    <source>
        <strain evidence="3 4">W67</strain>
    </source>
</reference>
<dbReference type="RefSeq" id="WP_027823245.1">
    <property type="nucleotide sequence ID" value="NZ_CP022115.1"/>
</dbReference>
<evidence type="ECO:0000256" key="1">
    <source>
        <dbReference type="ARBA" id="ARBA00023125"/>
    </source>
</evidence>
<dbReference type="Gene3D" id="2.60.120.10">
    <property type="entry name" value="Jelly Rolls"/>
    <property type="match status" value="1"/>
</dbReference>
<dbReference type="InterPro" id="IPR001387">
    <property type="entry name" value="Cro/C1-type_HTH"/>
</dbReference>
<keyword evidence="1" id="KW-0238">DNA-binding</keyword>
<sequence>MDVGLRLRVVREKFGLSQRELAKRAGVTNGTISLIEQNRVSPSISSLKKVLEGLPMTLGDFFTFEVEPRHKQVFYRAGELHNLGTDTMQLWLVGAAHPRRDMTLLSEHYAAGADTGPDMLQHDGQEGGLVIRGEVEVTVGSNIQVLRAGDAYYFDSREPHRFRNVGREEAQIVSASTPPTL</sequence>
<comment type="caution">
    <text evidence="3">The sequence shown here is derived from an EMBL/GenBank/DDBJ whole genome shotgun (WGS) entry which is preliminary data.</text>
</comment>
<dbReference type="Proteomes" id="UP001200247">
    <property type="component" value="Unassembled WGS sequence"/>
</dbReference>
<evidence type="ECO:0000313" key="3">
    <source>
        <dbReference type="EMBL" id="MCG9024759.1"/>
    </source>
</evidence>
<dbReference type="GeneID" id="75108495"/>
<dbReference type="SUPFAM" id="SSF47413">
    <property type="entry name" value="lambda repressor-like DNA-binding domains"/>
    <property type="match status" value="1"/>
</dbReference>
<dbReference type="InterPro" id="IPR014710">
    <property type="entry name" value="RmlC-like_jellyroll"/>
</dbReference>
<dbReference type="InterPro" id="IPR013096">
    <property type="entry name" value="Cupin_2"/>
</dbReference>
<dbReference type="CDD" id="cd02209">
    <property type="entry name" value="cupin_XRE_C"/>
    <property type="match status" value="1"/>
</dbReference>
<dbReference type="GO" id="GO:0003677">
    <property type="term" value="F:DNA binding"/>
    <property type="evidence" value="ECO:0007669"/>
    <property type="project" value="UniProtKB-KW"/>
</dbReference>